<proteinExistence type="predicted"/>
<dbReference type="AlphaFoldDB" id="A0A452IRH3"/>
<reference evidence="2" key="1">
    <citation type="journal article" date="2017" name="PLoS ONE">
        <title>The Agassiz's desert tortoise genome provides a resource for the conservation of a threatened species.</title>
        <authorList>
            <person name="Tollis M."/>
            <person name="DeNardo D.F."/>
            <person name="Cornelius J.A."/>
            <person name="Dolby G.A."/>
            <person name="Edwards T."/>
            <person name="Henen B.T."/>
            <person name="Karl A.E."/>
            <person name="Murphy R.W."/>
            <person name="Kusumi K."/>
        </authorList>
    </citation>
    <scope>NUCLEOTIDE SEQUENCE [LARGE SCALE GENOMIC DNA]</scope>
</reference>
<evidence type="ECO:0008006" key="3">
    <source>
        <dbReference type="Google" id="ProtNLM"/>
    </source>
</evidence>
<name>A0A452IRH3_9SAUR</name>
<protein>
    <recommendedName>
        <fullName evidence="3">Reverse transcriptase zinc-binding domain-containing protein</fullName>
    </recommendedName>
</protein>
<sequence length="92" mass="10573">MTGASDVCWHCNKERRTFMHMLWDCPTARQLWKEVDTRVKIVLGFSSQISVENYILGYISLNGNLKGIVTRVKCQLASLKLIKNTITETQIK</sequence>
<dbReference type="Ensembl" id="ENSGAGT00000034711.1">
    <property type="protein sequence ID" value="ENSGAGP00000030590.1"/>
    <property type="gene ID" value="ENSGAGG00000022028.1"/>
</dbReference>
<reference evidence="1" key="2">
    <citation type="submission" date="2025-08" db="UniProtKB">
        <authorList>
            <consortium name="Ensembl"/>
        </authorList>
    </citation>
    <scope>IDENTIFICATION</scope>
</reference>
<organism evidence="1 2">
    <name type="scientific">Gopherus agassizii</name>
    <name type="common">Agassiz's desert tortoise</name>
    <dbReference type="NCBI Taxonomy" id="38772"/>
    <lineage>
        <taxon>Eukaryota</taxon>
        <taxon>Metazoa</taxon>
        <taxon>Chordata</taxon>
        <taxon>Craniata</taxon>
        <taxon>Vertebrata</taxon>
        <taxon>Euteleostomi</taxon>
        <taxon>Archelosauria</taxon>
        <taxon>Testudinata</taxon>
        <taxon>Testudines</taxon>
        <taxon>Cryptodira</taxon>
        <taxon>Durocryptodira</taxon>
        <taxon>Testudinoidea</taxon>
        <taxon>Testudinidae</taxon>
        <taxon>Gopherus</taxon>
    </lineage>
</organism>
<keyword evidence="2" id="KW-1185">Reference proteome</keyword>
<reference evidence="1" key="3">
    <citation type="submission" date="2025-09" db="UniProtKB">
        <authorList>
            <consortium name="Ensembl"/>
        </authorList>
    </citation>
    <scope>IDENTIFICATION</scope>
</reference>
<accession>A0A452IRH3</accession>
<evidence type="ECO:0000313" key="2">
    <source>
        <dbReference type="Proteomes" id="UP000291020"/>
    </source>
</evidence>
<dbReference type="Proteomes" id="UP000291020">
    <property type="component" value="Unassembled WGS sequence"/>
</dbReference>
<evidence type="ECO:0000313" key="1">
    <source>
        <dbReference type="Ensembl" id="ENSGAGP00000030590.1"/>
    </source>
</evidence>